<feature type="transmembrane region" description="Helical" evidence="7">
    <location>
        <begin position="48"/>
        <end position="70"/>
    </location>
</feature>
<dbReference type="InterPro" id="IPR036097">
    <property type="entry name" value="HisK_dim/P_sf"/>
</dbReference>
<gene>
    <name evidence="9" type="ORF">BC781_106220</name>
</gene>
<feature type="domain" description="Histidine kinase" evidence="8">
    <location>
        <begin position="144"/>
        <end position="364"/>
    </location>
</feature>
<comment type="catalytic activity">
    <reaction evidence="1">
        <text>ATP + protein L-histidine = ADP + protein N-phospho-L-histidine.</text>
        <dbReference type="EC" id="2.7.13.3"/>
    </reaction>
</comment>
<dbReference type="FunFam" id="3.30.565.10:FF:000006">
    <property type="entry name" value="Sensor histidine kinase WalK"/>
    <property type="match status" value="1"/>
</dbReference>
<evidence type="ECO:0000256" key="2">
    <source>
        <dbReference type="ARBA" id="ARBA00012438"/>
    </source>
</evidence>
<dbReference type="EMBL" id="QGDO01000006">
    <property type="protein sequence ID" value="PWJ39319.1"/>
    <property type="molecule type" value="Genomic_DNA"/>
</dbReference>
<dbReference type="PRINTS" id="PR00344">
    <property type="entry name" value="BCTRLSENSOR"/>
</dbReference>
<dbReference type="SMART" id="SM00388">
    <property type="entry name" value="HisKA"/>
    <property type="match status" value="1"/>
</dbReference>
<dbReference type="Gene3D" id="1.10.287.130">
    <property type="match status" value="1"/>
</dbReference>
<dbReference type="AlphaFoldDB" id="A0A315ZUJ9"/>
<keyword evidence="7" id="KW-0472">Membrane</keyword>
<dbReference type="InterPro" id="IPR003661">
    <property type="entry name" value="HisK_dim/P_dom"/>
</dbReference>
<dbReference type="PANTHER" id="PTHR45453:SF1">
    <property type="entry name" value="PHOSPHATE REGULON SENSOR PROTEIN PHOR"/>
    <property type="match status" value="1"/>
</dbReference>
<evidence type="ECO:0000256" key="7">
    <source>
        <dbReference type="SAM" id="Phobius"/>
    </source>
</evidence>
<keyword evidence="3" id="KW-0597">Phosphoprotein</keyword>
<dbReference type="CDD" id="cd00082">
    <property type="entry name" value="HisKA"/>
    <property type="match status" value="1"/>
</dbReference>
<dbReference type="SUPFAM" id="SSF47384">
    <property type="entry name" value="Homodimeric domain of signal transducing histidine kinase"/>
    <property type="match status" value="1"/>
</dbReference>
<reference evidence="9 10" key="1">
    <citation type="submission" date="2018-03" db="EMBL/GenBank/DDBJ databases">
        <title>Genomic Encyclopedia of Archaeal and Bacterial Type Strains, Phase II (KMG-II): from individual species to whole genera.</title>
        <authorList>
            <person name="Goeker M."/>
        </authorList>
    </citation>
    <scope>NUCLEOTIDE SEQUENCE [LARGE SCALE GENOMIC DNA]</scope>
    <source>
        <strain evidence="9 10">DSM 28229</strain>
    </source>
</reference>
<keyword evidence="7" id="KW-1133">Transmembrane helix</keyword>
<dbReference type="InterPro" id="IPR003594">
    <property type="entry name" value="HATPase_dom"/>
</dbReference>
<keyword evidence="6" id="KW-0902">Two-component regulatory system</keyword>
<keyword evidence="5 9" id="KW-0418">Kinase</keyword>
<dbReference type="GO" id="GO:0004721">
    <property type="term" value="F:phosphoprotein phosphatase activity"/>
    <property type="evidence" value="ECO:0007669"/>
    <property type="project" value="TreeGrafter"/>
</dbReference>
<comment type="caution">
    <text evidence="9">The sequence shown here is derived from an EMBL/GenBank/DDBJ whole genome shotgun (WGS) entry which is preliminary data.</text>
</comment>
<dbReference type="SMART" id="SM00387">
    <property type="entry name" value="HATPase_c"/>
    <property type="match status" value="1"/>
</dbReference>
<dbReference type="SUPFAM" id="SSF55874">
    <property type="entry name" value="ATPase domain of HSP90 chaperone/DNA topoisomerase II/histidine kinase"/>
    <property type="match status" value="1"/>
</dbReference>
<evidence type="ECO:0000256" key="6">
    <source>
        <dbReference type="ARBA" id="ARBA00023012"/>
    </source>
</evidence>
<dbReference type="GO" id="GO:0016036">
    <property type="term" value="P:cellular response to phosphate starvation"/>
    <property type="evidence" value="ECO:0007669"/>
    <property type="project" value="TreeGrafter"/>
</dbReference>
<accession>A0A315ZUJ9</accession>
<keyword evidence="10" id="KW-1185">Reference proteome</keyword>
<dbReference type="InterPro" id="IPR004358">
    <property type="entry name" value="Sig_transdc_His_kin-like_C"/>
</dbReference>
<keyword evidence="7" id="KW-0812">Transmembrane</keyword>
<dbReference type="PROSITE" id="PS50109">
    <property type="entry name" value="HIS_KIN"/>
    <property type="match status" value="1"/>
</dbReference>
<dbReference type="Pfam" id="PF02518">
    <property type="entry name" value="HATPase_c"/>
    <property type="match status" value="1"/>
</dbReference>
<protein>
    <recommendedName>
        <fullName evidence="2">histidine kinase</fullName>
        <ecNumber evidence="2">2.7.13.3</ecNumber>
    </recommendedName>
</protein>
<proteinExistence type="predicted"/>
<name>A0A315ZUJ9_SEDFL</name>
<dbReference type="EC" id="2.7.13.3" evidence="2"/>
<keyword evidence="4" id="KW-0808">Transferase</keyword>
<evidence type="ECO:0000259" key="8">
    <source>
        <dbReference type="PROSITE" id="PS50109"/>
    </source>
</evidence>
<dbReference type="GO" id="GO:0000155">
    <property type="term" value="F:phosphorelay sensor kinase activity"/>
    <property type="evidence" value="ECO:0007669"/>
    <property type="project" value="InterPro"/>
</dbReference>
<dbReference type="InterPro" id="IPR050351">
    <property type="entry name" value="BphY/WalK/GraS-like"/>
</dbReference>
<organism evidence="9 10">
    <name type="scientific">Sediminitomix flava</name>
    <dbReference type="NCBI Taxonomy" id="379075"/>
    <lineage>
        <taxon>Bacteria</taxon>
        <taxon>Pseudomonadati</taxon>
        <taxon>Bacteroidota</taxon>
        <taxon>Cytophagia</taxon>
        <taxon>Cytophagales</taxon>
        <taxon>Flammeovirgaceae</taxon>
        <taxon>Sediminitomix</taxon>
    </lineage>
</organism>
<dbReference type="Pfam" id="PF00512">
    <property type="entry name" value="HisKA"/>
    <property type="match status" value="1"/>
</dbReference>
<dbReference type="Proteomes" id="UP000245535">
    <property type="component" value="Unassembled WGS sequence"/>
</dbReference>
<evidence type="ECO:0000256" key="1">
    <source>
        <dbReference type="ARBA" id="ARBA00000085"/>
    </source>
</evidence>
<evidence type="ECO:0000313" key="10">
    <source>
        <dbReference type="Proteomes" id="UP000245535"/>
    </source>
</evidence>
<dbReference type="CDD" id="cd00075">
    <property type="entry name" value="HATPase"/>
    <property type="match status" value="1"/>
</dbReference>
<dbReference type="InterPro" id="IPR005467">
    <property type="entry name" value="His_kinase_dom"/>
</dbReference>
<evidence type="ECO:0000313" key="9">
    <source>
        <dbReference type="EMBL" id="PWJ39319.1"/>
    </source>
</evidence>
<feature type="transmembrane region" description="Helical" evidence="7">
    <location>
        <begin position="21"/>
        <end position="42"/>
    </location>
</feature>
<evidence type="ECO:0000256" key="3">
    <source>
        <dbReference type="ARBA" id="ARBA00022553"/>
    </source>
</evidence>
<dbReference type="InterPro" id="IPR036890">
    <property type="entry name" value="HATPase_C_sf"/>
</dbReference>
<evidence type="ECO:0000256" key="4">
    <source>
        <dbReference type="ARBA" id="ARBA00022679"/>
    </source>
</evidence>
<dbReference type="PANTHER" id="PTHR45453">
    <property type="entry name" value="PHOSPHATE REGULON SENSOR PROTEIN PHOR"/>
    <property type="match status" value="1"/>
</dbReference>
<dbReference type="RefSeq" id="WP_245935639.1">
    <property type="nucleotide sequence ID" value="NZ_QGDO01000006.1"/>
</dbReference>
<dbReference type="Gene3D" id="3.30.565.10">
    <property type="entry name" value="Histidine kinase-like ATPase, C-terminal domain"/>
    <property type="match status" value="1"/>
</dbReference>
<dbReference type="GO" id="GO:0005886">
    <property type="term" value="C:plasma membrane"/>
    <property type="evidence" value="ECO:0007669"/>
    <property type="project" value="TreeGrafter"/>
</dbReference>
<evidence type="ECO:0000256" key="5">
    <source>
        <dbReference type="ARBA" id="ARBA00022777"/>
    </source>
</evidence>
<sequence>MTGGFRTFVFSKLDRNMWFSSKAVSFLLASCVSLITVAFLSLLNGVDWVVYVVAGTISFSSAFILTYVTLEFMIFRELNKVNNQIEILKSESVSPEERIKIFQQGSSKIFQKMNADIADYAHKKEEEIDRLRKMEIYRREFLADVSHELKTPIFAAQGYILTLLDGAIDDENVRMKFLKRAAKSLNGLDALVRDLLTISHMESGEISMDMEIFDLQTLATDVVDQLEGKAHKKGLEIYYEVENDDEIAIEGDYNRIRQVLVNLVTNSIKYNKEDEGWVKVILEDKGEEVNVVIEDNGIGISEEDLQRIFERFYRVDKSRSKKAGGTGLGLAIVKHIIEAHDSRIHVSSELGKGTRCEFALKKYQDLDEEV</sequence>